<dbReference type="SUPFAM" id="SSF50249">
    <property type="entry name" value="Nucleic acid-binding proteins"/>
    <property type="match status" value="1"/>
</dbReference>
<dbReference type="NCBIfam" id="TIGR00084">
    <property type="entry name" value="ruvA"/>
    <property type="match status" value="1"/>
</dbReference>
<reference evidence="8 9" key="1">
    <citation type="journal article" date="2013" name="Genome Announc.">
        <title>Whole Genome Sequencing of Thermus oshimai JL-2 and Thermus thermophilus JL-18, Incomplete Denitrifiers from the United States Great Basin.</title>
        <authorList>
            <person name="Murugapiran S.K."/>
            <person name="Huntemann M."/>
            <person name="Wei C.L."/>
            <person name="Han J."/>
            <person name="Detter J.C."/>
            <person name="Han C.S."/>
            <person name="Erkkila T.H."/>
            <person name="Teshima H."/>
            <person name="Chen A."/>
            <person name="Kyrpides N."/>
            <person name="Mavrommatis K."/>
            <person name="Markowitz V."/>
            <person name="Szeto E."/>
            <person name="Ivanova N."/>
            <person name="Pagani I."/>
            <person name="Lam J."/>
            <person name="McDonald A.I."/>
            <person name="Dodsworth J.A."/>
            <person name="Pati A."/>
            <person name="Goodwin L."/>
            <person name="Peters L."/>
            <person name="Pitluck S."/>
            <person name="Woyke T."/>
            <person name="Hedlund B.P."/>
        </authorList>
    </citation>
    <scope>NUCLEOTIDE SEQUENCE</scope>
    <source>
        <strain evidence="8 9">JL-2</strain>
    </source>
</reference>
<comment type="subcellular location">
    <subcellularLocation>
        <location evidence="6">Cytoplasm</location>
    </subcellularLocation>
</comment>
<dbReference type="GO" id="GO:0005737">
    <property type="term" value="C:cytoplasm"/>
    <property type="evidence" value="ECO:0007669"/>
    <property type="project" value="UniProtKB-SubCell"/>
</dbReference>
<dbReference type="InterPro" id="IPR013849">
    <property type="entry name" value="DNA_helicase_Holl-junc_RuvA_I"/>
</dbReference>
<sequence>MIRHLKGKVLFKEEGGFVLEVGGVGFFLQAPEPFLREVREGEEVSVHTHLLAKEEGLFLYAFPDGESHRLFGLLLSVSGVGPKVALALLSALGPRLLAQALSEGDVKLLTSASGVGKRLAERIALELKGKVPPVAAPAVQGAAVEEAVLALLALGFREGAARAAVLEALSKAPSAKAQELIKEALKRLR</sequence>
<comment type="similarity">
    <text evidence="6">Belongs to the RuvA family.</text>
</comment>
<feature type="domain" description="Helix-hairpin-helix DNA-binding motif class 1" evidence="7">
    <location>
        <begin position="72"/>
        <end position="91"/>
    </location>
</feature>
<comment type="domain">
    <text evidence="6">Has three domains with a flexible linker between the domains II and III and assumes an 'L' shape. Domain III is highly mobile and contacts RuvB.</text>
</comment>
<keyword evidence="8" id="KW-0347">Helicase</keyword>
<comment type="caution">
    <text evidence="6">Lacks conserved residue(s) required for the propagation of feature annotation.</text>
</comment>
<feature type="domain" description="Helix-hairpin-helix DNA-binding motif class 1" evidence="7">
    <location>
        <begin position="107"/>
        <end position="126"/>
    </location>
</feature>
<evidence type="ECO:0000256" key="1">
    <source>
        <dbReference type="ARBA" id="ARBA00022490"/>
    </source>
</evidence>
<dbReference type="Gene3D" id="2.40.50.140">
    <property type="entry name" value="Nucleic acid-binding proteins"/>
    <property type="match status" value="1"/>
</dbReference>
<dbReference type="CDD" id="cd14332">
    <property type="entry name" value="UBA_RuvA_C"/>
    <property type="match status" value="1"/>
</dbReference>
<dbReference type="Proteomes" id="UP000000211">
    <property type="component" value="Chromosome"/>
</dbReference>
<comment type="function">
    <text evidence="6">The RuvA-RuvB-RuvC complex processes Holliday junction (HJ) DNA during genetic recombination and DNA repair, while the RuvA-RuvB complex plays an important role in the rescue of blocked DNA replication forks via replication fork reversal (RFR). RuvA specifically binds to HJ cruciform DNA, conferring on it an open structure. The RuvB hexamer acts as an ATP-dependent pump, pulling dsDNA into and through the RuvAB complex. HJ branch migration allows RuvC to scan DNA until it finds its consensus sequence, where it cleaves and resolves the cruciform DNA.</text>
</comment>
<keyword evidence="8" id="KW-0547">Nucleotide-binding</keyword>
<dbReference type="SUPFAM" id="SSF46929">
    <property type="entry name" value="DNA helicase RuvA subunit, C-terminal domain"/>
    <property type="match status" value="1"/>
</dbReference>
<evidence type="ECO:0000256" key="5">
    <source>
        <dbReference type="ARBA" id="ARBA00023204"/>
    </source>
</evidence>
<evidence type="ECO:0000256" key="2">
    <source>
        <dbReference type="ARBA" id="ARBA00022763"/>
    </source>
</evidence>
<evidence type="ECO:0000256" key="6">
    <source>
        <dbReference type="HAMAP-Rule" id="MF_00031"/>
    </source>
</evidence>
<keyword evidence="2 6" id="KW-0227">DNA damage</keyword>
<dbReference type="GO" id="GO:0009378">
    <property type="term" value="F:four-way junction helicase activity"/>
    <property type="evidence" value="ECO:0007669"/>
    <property type="project" value="InterPro"/>
</dbReference>
<dbReference type="InterPro" id="IPR010994">
    <property type="entry name" value="RuvA_2-like"/>
</dbReference>
<accession>K7QVE7</accession>
<keyword evidence="5 6" id="KW-0234">DNA repair</keyword>
<gene>
    <name evidence="6" type="primary">ruvA</name>
    <name evidence="8" type="ORF">Theos_0135</name>
</gene>
<dbReference type="EMBL" id="CP003249">
    <property type="protein sequence ID" value="AFV75218.1"/>
    <property type="molecule type" value="Genomic_DNA"/>
</dbReference>
<keyword evidence="4 6" id="KW-0233">DNA recombination</keyword>
<dbReference type="OrthoDB" id="5293449at2"/>
<dbReference type="SUPFAM" id="SSF47781">
    <property type="entry name" value="RuvA domain 2-like"/>
    <property type="match status" value="1"/>
</dbReference>
<dbReference type="Pfam" id="PF01330">
    <property type="entry name" value="RuvA_N"/>
    <property type="match status" value="1"/>
</dbReference>
<protein>
    <recommendedName>
        <fullName evidence="6">Holliday junction branch migration complex subunit RuvA</fullName>
    </recommendedName>
</protein>
<dbReference type="GO" id="GO:0006310">
    <property type="term" value="P:DNA recombination"/>
    <property type="evidence" value="ECO:0007669"/>
    <property type="project" value="UniProtKB-UniRule"/>
</dbReference>
<dbReference type="PATRIC" id="fig|751945.3.peg.130"/>
<dbReference type="HAMAP" id="MF_00031">
    <property type="entry name" value="DNA_HJ_migration_RuvA"/>
    <property type="match status" value="1"/>
</dbReference>
<dbReference type="InterPro" id="IPR012340">
    <property type="entry name" value="NA-bd_OB-fold"/>
</dbReference>
<dbReference type="InterPro" id="IPR011114">
    <property type="entry name" value="RuvA_C"/>
</dbReference>
<dbReference type="Gene3D" id="1.10.8.10">
    <property type="entry name" value="DNA helicase RuvA subunit, C-terminal domain"/>
    <property type="match status" value="1"/>
</dbReference>
<keyword evidence="1 6" id="KW-0963">Cytoplasm</keyword>
<evidence type="ECO:0000256" key="3">
    <source>
        <dbReference type="ARBA" id="ARBA00023125"/>
    </source>
</evidence>
<dbReference type="Gene3D" id="1.10.150.20">
    <property type="entry name" value="5' to 3' exonuclease, C-terminal subdomain"/>
    <property type="match status" value="1"/>
</dbReference>
<dbReference type="GO" id="GO:0009379">
    <property type="term" value="C:Holliday junction helicase complex"/>
    <property type="evidence" value="ECO:0007669"/>
    <property type="project" value="InterPro"/>
</dbReference>
<dbReference type="InterPro" id="IPR003583">
    <property type="entry name" value="Hlx-hairpin-Hlx_DNA-bd_motif"/>
</dbReference>
<dbReference type="Pfam" id="PF07499">
    <property type="entry name" value="RuvA_C"/>
    <property type="match status" value="1"/>
</dbReference>
<organism evidence="8 9">
    <name type="scientific">Thermus oshimai JL-2</name>
    <dbReference type="NCBI Taxonomy" id="751945"/>
    <lineage>
        <taxon>Bacteria</taxon>
        <taxon>Thermotogati</taxon>
        <taxon>Deinococcota</taxon>
        <taxon>Deinococci</taxon>
        <taxon>Thermales</taxon>
        <taxon>Thermaceae</taxon>
        <taxon>Thermus</taxon>
    </lineage>
</organism>
<dbReference type="GO" id="GO:0006281">
    <property type="term" value="P:DNA repair"/>
    <property type="evidence" value="ECO:0007669"/>
    <property type="project" value="UniProtKB-UniRule"/>
</dbReference>
<dbReference type="GO" id="GO:0048476">
    <property type="term" value="C:Holliday junction resolvase complex"/>
    <property type="evidence" value="ECO:0007669"/>
    <property type="project" value="UniProtKB-UniRule"/>
</dbReference>
<dbReference type="eggNOG" id="COG0632">
    <property type="taxonomic scope" value="Bacteria"/>
</dbReference>
<evidence type="ECO:0000256" key="4">
    <source>
        <dbReference type="ARBA" id="ARBA00023172"/>
    </source>
</evidence>
<dbReference type="Pfam" id="PF14520">
    <property type="entry name" value="HHH_5"/>
    <property type="match status" value="1"/>
</dbReference>
<dbReference type="GO" id="GO:0000400">
    <property type="term" value="F:four-way junction DNA binding"/>
    <property type="evidence" value="ECO:0007669"/>
    <property type="project" value="UniProtKB-UniRule"/>
</dbReference>
<evidence type="ECO:0000313" key="8">
    <source>
        <dbReference type="EMBL" id="AFV75218.1"/>
    </source>
</evidence>
<evidence type="ECO:0000259" key="7">
    <source>
        <dbReference type="SMART" id="SM00278"/>
    </source>
</evidence>
<dbReference type="KEGG" id="tos:Theos_0135"/>
<dbReference type="InterPro" id="IPR000085">
    <property type="entry name" value="RuvA"/>
</dbReference>
<proteinExistence type="inferred from homology"/>
<dbReference type="HOGENOM" id="CLU_087936_2_1_0"/>
<dbReference type="SMART" id="SM00278">
    <property type="entry name" value="HhH1"/>
    <property type="match status" value="2"/>
</dbReference>
<evidence type="ECO:0000313" key="9">
    <source>
        <dbReference type="Proteomes" id="UP000000211"/>
    </source>
</evidence>
<keyword evidence="9" id="KW-1185">Reference proteome</keyword>
<name>K7QVE7_THEOS</name>
<dbReference type="GO" id="GO:0005524">
    <property type="term" value="F:ATP binding"/>
    <property type="evidence" value="ECO:0007669"/>
    <property type="project" value="InterPro"/>
</dbReference>
<keyword evidence="3 6" id="KW-0238">DNA-binding</keyword>
<dbReference type="AlphaFoldDB" id="K7QVE7"/>
<dbReference type="InterPro" id="IPR036267">
    <property type="entry name" value="RuvA_C_sf"/>
</dbReference>
<dbReference type="STRING" id="751945.Theos_0135"/>
<keyword evidence="8" id="KW-0067">ATP-binding</keyword>
<comment type="subunit">
    <text evidence="6">Homotetramer. Forms an RuvA(8)-RuvB(12)-Holliday junction (HJ) complex. HJ DNA is sandwiched between 2 RuvA tetramers; dsDNA enters through RuvA and exits via RuvB. An RuvB hexamer assembles on each DNA strand where it exits the tetramer. Each RuvB hexamer is contacted by two RuvA subunits (via domain III) on 2 adjacent RuvB subunits; this complex drives branch migration. In the full resolvosome a probable DNA-RuvA(4)-RuvB(12)-RuvC(2) complex forms which resolves the HJ.</text>
</comment>
<feature type="region of interest" description="Domain III" evidence="6">
    <location>
        <begin position="142"/>
        <end position="189"/>
    </location>
</feature>
<keyword evidence="8" id="KW-0378">Hydrolase</keyword>
<dbReference type="RefSeq" id="WP_016328418.1">
    <property type="nucleotide sequence ID" value="NC_019386.1"/>
</dbReference>